<evidence type="ECO:0000256" key="4">
    <source>
        <dbReference type="ARBA" id="ARBA00022679"/>
    </source>
</evidence>
<feature type="transmembrane region" description="Helical" evidence="9">
    <location>
        <begin position="37"/>
        <end position="54"/>
    </location>
</feature>
<evidence type="ECO:0000256" key="7">
    <source>
        <dbReference type="ARBA" id="ARBA00022840"/>
    </source>
</evidence>
<keyword evidence="4" id="KW-0808">Transferase</keyword>
<dbReference type="SMART" id="SM00387">
    <property type="entry name" value="HATPase_c"/>
    <property type="match status" value="1"/>
</dbReference>
<protein>
    <recommendedName>
        <fullName evidence="2">histidine kinase</fullName>
        <ecNumber evidence="2">2.7.13.3</ecNumber>
    </recommendedName>
</protein>
<evidence type="ECO:0000256" key="6">
    <source>
        <dbReference type="ARBA" id="ARBA00022777"/>
    </source>
</evidence>
<evidence type="ECO:0000256" key="5">
    <source>
        <dbReference type="ARBA" id="ARBA00022741"/>
    </source>
</evidence>
<feature type="transmembrane region" description="Helical" evidence="9">
    <location>
        <begin position="92"/>
        <end position="112"/>
    </location>
</feature>
<dbReference type="PANTHER" id="PTHR24421:SF10">
    <property type="entry name" value="NITRATE_NITRITE SENSOR PROTEIN NARQ"/>
    <property type="match status" value="1"/>
</dbReference>
<evidence type="ECO:0000256" key="2">
    <source>
        <dbReference type="ARBA" id="ARBA00012438"/>
    </source>
</evidence>
<keyword evidence="13" id="KW-1185">Reference proteome</keyword>
<evidence type="ECO:0000256" key="9">
    <source>
        <dbReference type="SAM" id="Phobius"/>
    </source>
</evidence>
<feature type="domain" description="Histidine kinase/HSP90-like ATPase" evidence="11">
    <location>
        <begin position="245"/>
        <end position="335"/>
    </location>
</feature>
<dbReference type="SUPFAM" id="SSF55874">
    <property type="entry name" value="ATPase domain of HSP90 chaperone/DNA topoisomerase II/histidine kinase"/>
    <property type="match status" value="1"/>
</dbReference>
<evidence type="ECO:0000256" key="8">
    <source>
        <dbReference type="ARBA" id="ARBA00023012"/>
    </source>
</evidence>
<dbReference type="EC" id="2.7.13.3" evidence="2"/>
<dbReference type="Proteomes" id="UP001500212">
    <property type="component" value="Unassembled WGS sequence"/>
</dbReference>
<dbReference type="InterPro" id="IPR003594">
    <property type="entry name" value="HATPase_dom"/>
</dbReference>
<dbReference type="Pfam" id="PF07730">
    <property type="entry name" value="HisKA_3"/>
    <property type="match status" value="1"/>
</dbReference>
<comment type="caution">
    <text evidence="12">The sequence shown here is derived from an EMBL/GenBank/DDBJ whole genome shotgun (WGS) entry which is preliminary data.</text>
</comment>
<dbReference type="InterPro" id="IPR050482">
    <property type="entry name" value="Sensor_HK_TwoCompSys"/>
</dbReference>
<dbReference type="InterPro" id="IPR011712">
    <property type="entry name" value="Sig_transdc_His_kin_sub3_dim/P"/>
</dbReference>
<feature type="chain" id="PRO_5045746116" description="histidine kinase" evidence="10">
    <location>
        <begin position="28"/>
        <end position="336"/>
    </location>
</feature>
<reference evidence="13" key="1">
    <citation type="journal article" date="2019" name="Int. J. Syst. Evol. Microbiol.">
        <title>The Global Catalogue of Microorganisms (GCM) 10K type strain sequencing project: providing services to taxonomists for standard genome sequencing and annotation.</title>
        <authorList>
            <consortium name="The Broad Institute Genomics Platform"/>
            <consortium name="The Broad Institute Genome Sequencing Center for Infectious Disease"/>
            <person name="Wu L."/>
            <person name="Ma J."/>
        </authorList>
    </citation>
    <scope>NUCLEOTIDE SEQUENCE [LARGE SCALE GENOMIC DNA]</scope>
    <source>
        <strain evidence="13">JCM 17938</strain>
    </source>
</reference>
<proteinExistence type="predicted"/>
<comment type="catalytic activity">
    <reaction evidence="1">
        <text>ATP + protein L-histidine = ADP + protein N-phospho-L-histidine.</text>
        <dbReference type="EC" id="2.7.13.3"/>
    </reaction>
</comment>
<keyword evidence="8" id="KW-0902">Two-component regulatory system</keyword>
<feature type="transmembrane region" description="Helical" evidence="9">
    <location>
        <begin position="66"/>
        <end position="86"/>
    </location>
</feature>
<dbReference type="CDD" id="cd16917">
    <property type="entry name" value="HATPase_UhpB-NarQ-NarX-like"/>
    <property type="match status" value="1"/>
</dbReference>
<organism evidence="12 13">
    <name type="scientific">Actinoallomurus liliacearum</name>
    <dbReference type="NCBI Taxonomy" id="1080073"/>
    <lineage>
        <taxon>Bacteria</taxon>
        <taxon>Bacillati</taxon>
        <taxon>Actinomycetota</taxon>
        <taxon>Actinomycetes</taxon>
        <taxon>Streptosporangiales</taxon>
        <taxon>Thermomonosporaceae</taxon>
        <taxon>Actinoallomurus</taxon>
    </lineage>
</organism>
<keyword evidence="9" id="KW-0472">Membrane</keyword>
<keyword evidence="3" id="KW-0597">Phosphoprotein</keyword>
<keyword evidence="7" id="KW-0067">ATP-binding</keyword>
<evidence type="ECO:0000256" key="10">
    <source>
        <dbReference type="SAM" id="SignalP"/>
    </source>
</evidence>
<dbReference type="RefSeq" id="WP_345352609.1">
    <property type="nucleotide sequence ID" value="NZ_BAABHJ010000005.1"/>
</dbReference>
<accession>A0ABP8TH18</accession>
<evidence type="ECO:0000259" key="11">
    <source>
        <dbReference type="SMART" id="SM00387"/>
    </source>
</evidence>
<evidence type="ECO:0000256" key="1">
    <source>
        <dbReference type="ARBA" id="ARBA00000085"/>
    </source>
</evidence>
<keyword evidence="9" id="KW-1133">Transmembrane helix</keyword>
<gene>
    <name evidence="12" type="ORF">GCM10023195_22860</name>
</gene>
<keyword evidence="9" id="KW-0812">Transmembrane</keyword>
<feature type="signal peptide" evidence="10">
    <location>
        <begin position="1"/>
        <end position="27"/>
    </location>
</feature>
<dbReference type="EMBL" id="BAABHJ010000005">
    <property type="protein sequence ID" value="GAA4606364.1"/>
    <property type="molecule type" value="Genomic_DNA"/>
</dbReference>
<evidence type="ECO:0000313" key="12">
    <source>
        <dbReference type="EMBL" id="GAA4606364.1"/>
    </source>
</evidence>
<keyword evidence="6" id="KW-0418">Kinase</keyword>
<keyword evidence="5" id="KW-0547">Nucleotide-binding</keyword>
<keyword evidence="10" id="KW-0732">Signal</keyword>
<sequence>MTTCRRRAVARVGVAAAPCAAATLAWAVTGVDEFWPRWVYFGVGTVLAAEFLLRRALRVRPGRRRWLAVDGALCALLVLVDLAVWALSGGGYFWPIWQALALSAVLSLHAWVAGRPPGARERELTARVARLTRSRRGAVDRQAAELKRVERDLHDGAQARIVSLALTLGLSGELLRRDPDAAARLLDEARATAVAALDDLRTVMHGIHPAVLADRGLGDAVRALVLDLAVPVTVIGDPPPALPAAIETAVYFAVAECLSNVVKHSGADAAEVAFTGRPGVLRVTVTDNGVGGADPVGGTGLRGIEDRLDVVDADLHVSSPPGGPSVVTITVPLTDG</sequence>
<evidence type="ECO:0000256" key="3">
    <source>
        <dbReference type="ARBA" id="ARBA00022553"/>
    </source>
</evidence>
<evidence type="ECO:0000313" key="13">
    <source>
        <dbReference type="Proteomes" id="UP001500212"/>
    </source>
</evidence>
<name>A0ABP8TH18_9ACTN</name>
<dbReference type="InterPro" id="IPR036890">
    <property type="entry name" value="HATPase_C_sf"/>
</dbReference>
<dbReference type="Gene3D" id="3.30.565.10">
    <property type="entry name" value="Histidine kinase-like ATPase, C-terminal domain"/>
    <property type="match status" value="1"/>
</dbReference>
<dbReference type="Gene3D" id="1.20.5.1930">
    <property type="match status" value="1"/>
</dbReference>
<dbReference type="PANTHER" id="PTHR24421">
    <property type="entry name" value="NITRATE/NITRITE SENSOR PROTEIN NARX-RELATED"/>
    <property type="match status" value="1"/>
</dbReference>